<feature type="transmembrane region" description="Helical" evidence="1">
    <location>
        <begin position="49"/>
        <end position="67"/>
    </location>
</feature>
<proteinExistence type="predicted"/>
<feature type="domain" description="Prepilin type IV endopeptidase peptidase" evidence="2">
    <location>
        <begin position="4"/>
        <end position="101"/>
    </location>
</feature>
<evidence type="ECO:0000313" key="3">
    <source>
        <dbReference type="EMBL" id="SHF28141.1"/>
    </source>
</evidence>
<feature type="transmembrane region" description="Helical" evidence="1">
    <location>
        <begin position="25"/>
        <end position="42"/>
    </location>
</feature>
<gene>
    <name evidence="3" type="ORF">SAMN02745195_02264</name>
</gene>
<reference evidence="4" key="1">
    <citation type="submission" date="2016-11" db="EMBL/GenBank/DDBJ databases">
        <authorList>
            <person name="Varghese N."/>
            <person name="Submissions S."/>
        </authorList>
    </citation>
    <scope>NUCLEOTIDE SEQUENCE [LARGE SCALE GENOMIC DNA]</scope>
    <source>
        <strain evidence="4">DSM 18761</strain>
    </source>
</reference>
<dbReference type="Pfam" id="PF01478">
    <property type="entry name" value="Peptidase_A24"/>
    <property type="match status" value="1"/>
</dbReference>
<dbReference type="GO" id="GO:0016020">
    <property type="term" value="C:membrane"/>
    <property type="evidence" value="ECO:0007669"/>
    <property type="project" value="InterPro"/>
</dbReference>
<evidence type="ECO:0000259" key="2">
    <source>
        <dbReference type="Pfam" id="PF01478"/>
    </source>
</evidence>
<dbReference type="Gene3D" id="1.20.120.1220">
    <property type="match status" value="1"/>
</dbReference>
<protein>
    <submittedName>
        <fullName evidence="3">Type IV leader peptidase family protein</fullName>
    </submittedName>
</protein>
<keyword evidence="1" id="KW-0812">Transmembrane</keyword>
<sequence>MIKILILIILFFAAVEDIKKMEVGHIYPASILALSFVNFFLKPYILLKFYLLNSLLLFAVLFLFWLLGGIGGGDVKILTALSFYSGFKIWDILLFSSVVFLLYSLILRKFKTKLPFMPALFVGTIISFFVNF</sequence>
<keyword evidence="1" id="KW-0472">Membrane</keyword>
<feature type="transmembrane region" description="Helical" evidence="1">
    <location>
        <begin position="114"/>
        <end position="130"/>
    </location>
</feature>
<dbReference type="InterPro" id="IPR000045">
    <property type="entry name" value="Prepilin_IV_endopep_pep"/>
</dbReference>
<keyword evidence="4" id="KW-1185">Reference proteome</keyword>
<dbReference type="EMBL" id="FQUR01000022">
    <property type="protein sequence ID" value="SHF28141.1"/>
    <property type="molecule type" value="Genomic_DNA"/>
</dbReference>
<evidence type="ECO:0000256" key="1">
    <source>
        <dbReference type="SAM" id="Phobius"/>
    </source>
</evidence>
<dbReference type="Proteomes" id="UP000184127">
    <property type="component" value="Unassembled WGS sequence"/>
</dbReference>
<keyword evidence="1" id="KW-1133">Transmembrane helix</keyword>
<name>A0A1M5ACS4_9THEO</name>
<feature type="transmembrane region" description="Helical" evidence="1">
    <location>
        <begin position="87"/>
        <end position="107"/>
    </location>
</feature>
<dbReference type="RefSeq" id="WP_234949289.1">
    <property type="nucleotide sequence ID" value="NZ_FQUR01000022.1"/>
</dbReference>
<accession>A0A1M5ACS4</accession>
<dbReference type="GO" id="GO:0004190">
    <property type="term" value="F:aspartic-type endopeptidase activity"/>
    <property type="evidence" value="ECO:0007669"/>
    <property type="project" value="InterPro"/>
</dbReference>
<organism evidence="3 4">
    <name type="scientific">Thermoanaerobacter uzonensis DSM 18761</name>
    <dbReference type="NCBI Taxonomy" id="1123369"/>
    <lineage>
        <taxon>Bacteria</taxon>
        <taxon>Bacillati</taxon>
        <taxon>Bacillota</taxon>
        <taxon>Clostridia</taxon>
        <taxon>Thermoanaerobacterales</taxon>
        <taxon>Thermoanaerobacteraceae</taxon>
        <taxon>Thermoanaerobacter</taxon>
    </lineage>
</organism>
<dbReference type="AlphaFoldDB" id="A0A1M5ACS4"/>
<evidence type="ECO:0000313" key="4">
    <source>
        <dbReference type="Proteomes" id="UP000184127"/>
    </source>
</evidence>